<accession>A0A5C3QJT2</accession>
<dbReference type="STRING" id="1884261.A0A5C3QJT2"/>
<protein>
    <submittedName>
        <fullName evidence="2">Uncharacterized protein</fullName>
    </submittedName>
</protein>
<dbReference type="EMBL" id="ML178823">
    <property type="protein sequence ID" value="TFL02163.1"/>
    <property type="molecule type" value="Genomic_DNA"/>
</dbReference>
<dbReference type="OrthoDB" id="2142213at2759"/>
<feature type="signal peptide" evidence="1">
    <location>
        <begin position="1"/>
        <end position="19"/>
    </location>
</feature>
<reference evidence="2 3" key="1">
    <citation type="journal article" date="2019" name="Nat. Ecol. Evol.">
        <title>Megaphylogeny resolves global patterns of mushroom evolution.</title>
        <authorList>
            <person name="Varga T."/>
            <person name="Krizsan K."/>
            <person name="Foldi C."/>
            <person name="Dima B."/>
            <person name="Sanchez-Garcia M."/>
            <person name="Sanchez-Ramirez S."/>
            <person name="Szollosi G.J."/>
            <person name="Szarkandi J.G."/>
            <person name="Papp V."/>
            <person name="Albert L."/>
            <person name="Andreopoulos W."/>
            <person name="Angelini C."/>
            <person name="Antonin V."/>
            <person name="Barry K.W."/>
            <person name="Bougher N.L."/>
            <person name="Buchanan P."/>
            <person name="Buyck B."/>
            <person name="Bense V."/>
            <person name="Catcheside P."/>
            <person name="Chovatia M."/>
            <person name="Cooper J."/>
            <person name="Damon W."/>
            <person name="Desjardin D."/>
            <person name="Finy P."/>
            <person name="Geml J."/>
            <person name="Haridas S."/>
            <person name="Hughes K."/>
            <person name="Justo A."/>
            <person name="Karasinski D."/>
            <person name="Kautmanova I."/>
            <person name="Kiss B."/>
            <person name="Kocsube S."/>
            <person name="Kotiranta H."/>
            <person name="LaButti K.M."/>
            <person name="Lechner B.E."/>
            <person name="Liimatainen K."/>
            <person name="Lipzen A."/>
            <person name="Lukacs Z."/>
            <person name="Mihaltcheva S."/>
            <person name="Morgado L.N."/>
            <person name="Niskanen T."/>
            <person name="Noordeloos M.E."/>
            <person name="Ohm R.A."/>
            <person name="Ortiz-Santana B."/>
            <person name="Ovrebo C."/>
            <person name="Racz N."/>
            <person name="Riley R."/>
            <person name="Savchenko A."/>
            <person name="Shiryaev A."/>
            <person name="Soop K."/>
            <person name="Spirin V."/>
            <person name="Szebenyi C."/>
            <person name="Tomsovsky M."/>
            <person name="Tulloss R.E."/>
            <person name="Uehling J."/>
            <person name="Grigoriev I.V."/>
            <person name="Vagvolgyi C."/>
            <person name="Papp T."/>
            <person name="Martin F.M."/>
            <person name="Miettinen O."/>
            <person name="Hibbett D.S."/>
            <person name="Nagy L.G."/>
        </authorList>
    </citation>
    <scope>NUCLEOTIDE SEQUENCE [LARGE SCALE GENOMIC DNA]</scope>
    <source>
        <strain evidence="2 3">CBS 309.79</strain>
    </source>
</reference>
<dbReference type="Proteomes" id="UP000305067">
    <property type="component" value="Unassembled WGS sequence"/>
</dbReference>
<evidence type="ECO:0000313" key="3">
    <source>
        <dbReference type="Proteomes" id="UP000305067"/>
    </source>
</evidence>
<dbReference type="SUPFAM" id="SSF55486">
    <property type="entry name" value="Metalloproteases ('zincins'), catalytic domain"/>
    <property type="match status" value="1"/>
</dbReference>
<dbReference type="AlphaFoldDB" id="A0A5C3QJT2"/>
<evidence type="ECO:0000256" key="1">
    <source>
        <dbReference type="SAM" id="SignalP"/>
    </source>
</evidence>
<feature type="chain" id="PRO_5023051256" evidence="1">
    <location>
        <begin position="20"/>
        <end position="385"/>
    </location>
</feature>
<name>A0A5C3QJT2_9AGAR</name>
<organism evidence="2 3">
    <name type="scientific">Pterulicium gracile</name>
    <dbReference type="NCBI Taxonomy" id="1884261"/>
    <lineage>
        <taxon>Eukaryota</taxon>
        <taxon>Fungi</taxon>
        <taxon>Dikarya</taxon>
        <taxon>Basidiomycota</taxon>
        <taxon>Agaricomycotina</taxon>
        <taxon>Agaricomycetes</taxon>
        <taxon>Agaricomycetidae</taxon>
        <taxon>Agaricales</taxon>
        <taxon>Pleurotineae</taxon>
        <taxon>Pterulaceae</taxon>
        <taxon>Pterulicium</taxon>
    </lineage>
</organism>
<evidence type="ECO:0000313" key="2">
    <source>
        <dbReference type="EMBL" id="TFL02163.1"/>
    </source>
</evidence>
<keyword evidence="1" id="KW-0732">Signal</keyword>
<sequence length="385" mass="40704">MQLTLFSLVLPILIQSTTGHLIIPFDADADSLSPNNAASAISGVSNRPLFPNFDDILSDESLLALPTSYTYSLPVAGCPSTYEKTEGECPTQRTRIGETSGLRSVNVTYNDCGSSFQLCHCASADLTLDESVKLLGRVPVGLRRYAGLIAVMPVEGGSGEHAYTLSNTGEIHIFGKAHVRTWLHEIAHAFDFATKTAYSLSDAFQDAVSSDECVPDDYAQSSFPENFAQMSVLATWLLMRPSLPTQSKGLEIDTACMSNAMSFMMALPTFNPTTLFGETCAIETTGQDSRGARKTGQTAQDLIAEKDSPAIAPVVVTARETTTEDLGELGLDYDTAALDPTVGPALDPSGAVAPALDPSGGAERLLSSPSTAILLPAALLLLSLA</sequence>
<proteinExistence type="predicted"/>
<gene>
    <name evidence="2" type="ORF">BDV98DRAFT_566813</name>
</gene>
<keyword evidence="3" id="KW-1185">Reference proteome</keyword>